<dbReference type="InterPro" id="IPR051012">
    <property type="entry name" value="CellSynth/LPSAsmb/PSIAsmb"/>
</dbReference>
<dbReference type="RefSeq" id="WP_377060551.1">
    <property type="nucleotide sequence ID" value="NZ_JBHSJJ010000001.1"/>
</dbReference>
<dbReference type="InterPro" id="IPR019734">
    <property type="entry name" value="TPR_rpt"/>
</dbReference>
<sequence length="273" mass="30695">MKKSQIIFIVAGLVMVATLYSLPMIVVENEGENLSMEEDDLSSDFDSTGALHNAALSAEAQSVIEKLVGEMDVVDDKEKFVIFADSVASFYEEGGKLDSAAYFYGLAAEKYPDPNTWEKAGNAYYEAFGYSMDEQKTQALASKTRAYLNRVLEKNPERLDLKTKVAMTYVSSPNPMQGITMLRDILEEDPQNEAALFNMGILSMQSGQYKKAVERFELLVANNPGHIQGQFYLGVCYFESKQRNKARKQFEMLKNQTDDPQVLSGIENYLERL</sequence>
<dbReference type="Pfam" id="PF14559">
    <property type="entry name" value="TPR_19"/>
    <property type="match status" value="1"/>
</dbReference>
<accession>A0ABV9SV76</accession>
<dbReference type="InterPro" id="IPR011990">
    <property type="entry name" value="TPR-like_helical_dom_sf"/>
</dbReference>
<evidence type="ECO:0000256" key="2">
    <source>
        <dbReference type="ARBA" id="ARBA00022803"/>
    </source>
</evidence>
<dbReference type="Gene3D" id="1.25.40.10">
    <property type="entry name" value="Tetratricopeptide repeat domain"/>
    <property type="match status" value="1"/>
</dbReference>
<proteinExistence type="predicted"/>
<organism evidence="4 5">
    <name type="scientific">Negadavirga shengliensis</name>
    <dbReference type="NCBI Taxonomy" id="1389218"/>
    <lineage>
        <taxon>Bacteria</taxon>
        <taxon>Pseudomonadati</taxon>
        <taxon>Bacteroidota</taxon>
        <taxon>Cytophagia</taxon>
        <taxon>Cytophagales</taxon>
        <taxon>Cyclobacteriaceae</taxon>
        <taxon>Negadavirga</taxon>
    </lineage>
</organism>
<reference evidence="5" key="1">
    <citation type="journal article" date="2019" name="Int. J. Syst. Evol. Microbiol.">
        <title>The Global Catalogue of Microorganisms (GCM) 10K type strain sequencing project: providing services to taxonomists for standard genome sequencing and annotation.</title>
        <authorList>
            <consortium name="The Broad Institute Genomics Platform"/>
            <consortium name="The Broad Institute Genome Sequencing Center for Infectious Disease"/>
            <person name="Wu L."/>
            <person name="Ma J."/>
        </authorList>
    </citation>
    <scope>NUCLEOTIDE SEQUENCE [LARGE SCALE GENOMIC DNA]</scope>
    <source>
        <strain evidence="5">CGMCC 4.7466</strain>
    </source>
</reference>
<keyword evidence="2 3" id="KW-0802">TPR repeat</keyword>
<keyword evidence="1" id="KW-0677">Repeat</keyword>
<evidence type="ECO:0000256" key="3">
    <source>
        <dbReference type="PROSITE-ProRule" id="PRU00339"/>
    </source>
</evidence>
<name>A0ABV9SV76_9BACT</name>
<protein>
    <submittedName>
        <fullName evidence="4">Tetratricopeptide repeat protein</fullName>
    </submittedName>
</protein>
<comment type="caution">
    <text evidence="4">The sequence shown here is derived from an EMBL/GenBank/DDBJ whole genome shotgun (WGS) entry which is preliminary data.</text>
</comment>
<evidence type="ECO:0000256" key="1">
    <source>
        <dbReference type="ARBA" id="ARBA00022737"/>
    </source>
</evidence>
<dbReference type="PROSITE" id="PS50005">
    <property type="entry name" value="TPR"/>
    <property type="match status" value="1"/>
</dbReference>
<keyword evidence="5" id="KW-1185">Reference proteome</keyword>
<evidence type="ECO:0000313" key="5">
    <source>
        <dbReference type="Proteomes" id="UP001595818"/>
    </source>
</evidence>
<dbReference type="EMBL" id="JBHSJJ010000001">
    <property type="protein sequence ID" value="MFC4870209.1"/>
    <property type="molecule type" value="Genomic_DNA"/>
</dbReference>
<evidence type="ECO:0000313" key="4">
    <source>
        <dbReference type="EMBL" id="MFC4870209.1"/>
    </source>
</evidence>
<feature type="repeat" description="TPR" evidence="3">
    <location>
        <begin position="193"/>
        <end position="226"/>
    </location>
</feature>
<gene>
    <name evidence="4" type="ORF">ACFPFU_00820</name>
</gene>
<dbReference type="PANTHER" id="PTHR45586">
    <property type="entry name" value="TPR REPEAT-CONTAINING PROTEIN PA4667"/>
    <property type="match status" value="1"/>
</dbReference>
<dbReference type="SUPFAM" id="SSF48452">
    <property type="entry name" value="TPR-like"/>
    <property type="match status" value="1"/>
</dbReference>
<dbReference type="Proteomes" id="UP001595818">
    <property type="component" value="Unassembled WGS sequence"/>
</dbReference>
<dbReference type="PANTHER" id="PTHR45586:SF1">
    <property type="entry name" value="LIPOPOLYSACCHARIDE ASSEMBLY PROTEIN B"/>
    <property type="match status" value="1"/>
</dbReference>